<organism evidence="3 4">
    <name type="scientific">Leishmania tarentolae</name>
    <name type="common">Sauroleishmania tarentolae</name>
    <dbReference type="NCBI Taxonomy" id="5689"/>
    <lineage>
        <taxon>Eukaryota</taxon>
        <taxon>Discoba</taxon>
        <taxon>Euglenozoa</taxon>
        <taxon>Kinetoplastea</taxon>
        <taxon>Metakinetoplastina</taxon>
        <taxon>Trypanosomatida</taxon>
        <taxon>Trypanosomatidae</taxon>
        <taxon>Leishmaniinae</taxon>
        <taxon>Leishmania</taxon>
        <taxon>lizard Leishmania</taxon>
    </lineage>
</organism>
<sequence length="468" mass="51283">MSLSVTVIAIICVASAAALGFGIVLALFVLTFFGYLRISNGGVADGSRYWSRQRNAHEQLGLPSSGEAAAVEAQWKGIPLNSRPPRLTPEQEILRDKAMEKYKRRLARQERRSQRQAAPEARRGNVRGGTREGTVSEDEFADDSSDTSLTTLTSKATTVRTTSTVAYGRSCYVQPPSGDCMVHIGEHDDNEDRQSSYSSGSRSSRGSGRSRTSQRSIATIKSYLRHRQRQRLRRREEQQQLELFNQWAYAQMVSSSDLSSSSKSVSAASQHDEGGSTTGEGASPWARKVRERYGCNHVHQGRTSSISNPAPRSMEDVVAADCASYPLPMNDEHRNLESLKVDNEFSSPNQIAFNANTSRCDTTGSTAPQVVSVEHVEYAGHGVFGVHTGAHVEHGPPRRHQRRWKDVEQNIALSGFFNTTASNTMAGVDAPSQSHHRDGRVPAPSLTDPAKPTHGSLLSHEPICHESV</sequence>
<evidence type="ECO:0000256" key="2">
    <source>
        <dbReference type="SAM" id="Phobius"/>
    </source>
</evidence>
<feature type="compositionally biased region" description="Basic and acidic residues" evidence="1">
    <location>
        <begin position="184"/>
        <end position="194"/>
    </location>
</feature>
<protein>
    <submittedName>
        <fullName evidence="3">Transcription like protein nupm1, putative</fullName>
    </submittedName>
</protein>
<dbReference type="VEuPathDB" id="TriTrypDB:LtaPh_3123800"/>
<dbReference type="AlphaFoldDB" id="A0A640KUM2"/>
<feature type="region of interest" description="Disordered" evidence="1">
    <location>
        <begin position="104"/>
        <end position="148"/>
    </location>
</feature>
<keyword evidence="4" id="KW-1185">Reference proteome</keyword>
<evidence type="ECO:0000313" key="4">
    <source>
        <dbReference type="Proteomes" id="UP000419144"/>
    </source>
</evidence>
<keyword evidence="2" id="KW-0812">Transmembrane</keyword>
<reference evidence="3" key="1">
    <citation type="submission" date="2019-11" db="EMBL/GenBank/DDBJ databases">
        <title>Leishmania tarentolae CDS.</title>
        <authorList>
            <person name="Goto Y."/>
            <person name="Yamagishi J."/>
        </authorList>
    </citation>
    <scope>NUCLEOTIDE SEQUENCE [LARGE SCALE GENOMIC DNA]</scope>
    <source>
        <strain evidence="3">Parrot Tar II</strain>
    </source>
</reference>
<feature type="compositionally biased region" description="Acidic residues" evidence="1">
    <location>
        <begin position="135"/>
        <end position="145"/>
    </location>
</feature>
<name>A0A640KUM2_LEITA</name>
<evidence type="ECO:0000256" key="1">
    <source>
        <dbReference type="SAM" id="MobiDB-lite"/>
    </source>
</evidence>
<keyword evidence="2" id="KW-1133">Transmembrane helix</keyword>
<feature type="compositionally biased region" description="Low complexity" evidence="1">
    <location>
        <begin position="195"/>
        <end position="216"/>
    </location>
</feature>
<accession>A0A640KUM2</accession>
<dbReference type="EMBL" id="BLBS01000047">
    <property type="protein sequence ID" value="GET91199.1"/>
    <property type="molecule type" value="Genomic_DNA"/>
</dbReference>
<keyword evidence="2" id="KW-0472">Membrane</keyword>
<feature type="region of interest" description="Disordered" evidence="1">
    <location>
        <begin position="182"/>
        <end position="233"/>
    </location>
</feature>
<dbReference type="Proteomes" id="UP000419144">
    <property type="component" value="Unassembled WGS sequence"/>
</dbReference>
<feature type="compositionally biased region" description="Basic residues" evidence="1">
    <location>
        <begin position="223"/>
        <end position="233"/>
    </location>
</feature>
<comment type="caution">
    <text evidence="3">The sequence shown here is derived from an EMBL/GenBank/DDBJ whole genome shotgun (WGS) entry which is preliminary data.</text>
</comment>
<feature type="region of interest" description="Disordered" evidence="1">
    <location>
        <begin position="422"/>
        <end position="468"/>
    </location>
</feature>
<proteinExistence type="predicted"/>
<feature type="compositionally biased region" description="Low complexity" evidence="1">
    <location>
        <begin position="260"/>
        <end position="269"/>
    </location>
</feature>
<feature type="transmembrane region" description="Helical" evidence="2">
    <location>
        <begin position="6"/>
        <end position="30"/>
    </location>
</feature>
<gene>
    <name evidence="3" type="ORF">LtaPh_3123800</name>
</gene>
<evidence type="ECO:0000313" key="3">
    <source>
        <dbReference type="EMBL" id="GET91199.1"/>
    </source>
</evidence>
<feature type="region of interest" description="Disordered" evidence="1">
    <location>
        <begin position="260"/>
        <end position="285"/>
    </location>
</feature>
<dbReference type="OrthoDB" id="267519at2759"/>
<feature type="compositionally biased region" description="Basic and acidic residues" evidence="1">
    <location>
        <begin position="104"/>
        <end position="113"/>
    </location>
</feature>